<dbReference type="Gene3D" id="3.40.630.30">
    <property type="match status" value="1"/>
</dbReference>
<evidence type="ECO:0000256" key="1">
    <source>
        <dbReference type="ARBA" id="ARBA00022679"/>
    </source>
</evidence>
<evidence type="ECO:0000259" key="3">
    <source>
        <dbReference type="PROSITE" id="PS51186"/>
    </source>
</evidence>
<keyword evidence="2 4" id="KW-0012">Acyltransferase</keyword>
<name>A0ABY4QUI5_9ACTN</name>
<accession>A0ABY4QUI5</accession>
<dbReference type="Pfam" id="PF00583">
    <property type="entry name" value="Acetyltransf_1"/>
    <property type="match status" value="1"/>
</dbReference>
<dbReference type="InterPro" id="IPR050832">
    <property type="entry name" value="Bact_Acetyltransf"/>
</dbReference>
<dbReference type="SUPFAM" id="SSF55729">
    <property type="entry name" value="Acyl-CoA N-acyltransferases (Nat)"/>
    <property type="match status" value="1"/>
</dbReference>
<dbReference type="PANTHER" id="PTHR43877:SF2">
    <property type="entry name" value="AMINOALKYLPHOSPHONATE N-ACETYLTRANSFERASE-RELATED"/>
    <property type="match status" value="1"/>
</dbReference>
<evidence type="ECO:0000313" key="5">
    <source>
        <dbReference type="Proteomes" id="UP001056336"/>
    </source>
</evidence>
<keyword evidence="1 4" id="KW-0808">Transferase</keyword>
<feature type="domain" description="N-acetyltransferase" evidence="3">
    <location>
        <begin position="6"/>
        <end position="172"/>
    </location>
</feature>
<reference evidence="4" key="1">
    <citation type="journal article" date="2018" name="Int. J. Syst. Evol. Microbiol.">
        <title>Jatrophihabitans telluris sp. nov., isolated from sediment soil of lava forest wetlands and the emended description of the genus Jatrophihabitans.</title>
        <authorList>
            <person name="Lee K.C."/>
            <person name="Suh M.K."/>
            <person name="Eom M.K."/>
            <person name="Kim K.K."/>
            <person name="Kim J.S."/>
            <person name="Kim D.S."/>
            <person name="Ko S.H."/>
            <person name="Shin Y.K."/>
            <person name="Lee J.S."/>
        </authorList>
    </citation>
    <scope>NUCLEOTIDE SEQUENCE</scope>
    <source>
        <strain evidence="4">N237</strain>
    </source>
</reference>
<proteinExistence type="predicted"/>
<gene>
    <name evidence="4" type="ORF">M6D93_11405</name>
</gene>
<dbReference type="GO" id="GO:0016746">
    <property type="term" value="F:acyltransferase activity"/>
    <property type="evidence" value="ECO:0007669"/>
    <property type="project" value="UniProtKB-KW"/>
</dbReference>
<dbReference type="EMBL" id="CP097332">
    <property type="protein sequence ID" value="UQX86912.1"/>
    <property type="molecule type" value="Genomic_DNA"/>
</dbReference>
<reference evidence="4" key="2">
    <citation type="submission" date="2022-05" db="EMBL/GenBank/DDBJ databases">
        <authorList>
            <person name="Kim J.-S."/>
            <person name="Lee K."/>
            <person name="Suh M."/>
            <person name="Eom M."/>
            <person name="Kim J.-S."/>
            <person name="Kim D.-S."/>
            <person name="Ko S.-H."/>
            <person name="Shin Y."/>
            <person name="Lee J.-S."/>
        </authorList>
    </citation>
    <scope>NUCLEOTIDE SEQUENCE</scope>
    <source>
        <strain evidence="4">N237</strain>
    </source>
</reference>
<dbReference type="RefSeq" id="WP_249769316.1">
    <property type="nucleotide sequence ID" value="NZ_CP097332.1"/>
</dbReference>
<keyword evidence="5" id="KW-1185">Reference proteome</keyword>
<dbReference type="EC" id="2.3.1.-" evidence="4"/>
<organism evidence="4 5">
    <name type="scientific">Jatrophihabitans telluris</name>
    <dbReference type="NCBI Taxonomy" id="2038343"/>
    <lineage>
        <taxon>Bacteria</taxon>
        <taxon>Bacillati</taxon>
        <taxon>Actinomycetota</taxon>
        <taxon>Actinomycetes</taxon>
        <taxon>Jatrophihabitantales</taxon>
        <taxon>Jatrophihabitantaceae</taxon>
        <taxon>Jatrophihabitans</taxon>
    </lineage>
</organism>
<dbReference type="InterPro" id="IPR000182">
    <property type="entry name" value="GNAT_dom"/>
</dbReference>
<dbReference type="CDD" id="cd04301">
    <property type="entry name" value="NAT_SF"/>
    <property type="match status" value="1"/>
</dbReference>
<dbReference type="PANTHER" id="PTHR43877">
    <property type="entry name" value="AMINOALKYLPHOSPHONATE N-ACETYLTRANSFERASE-RELATED-RELATED"/>
    <property type="match status" value="1"/>
</dbReference>
<dbReference type="PROSITE" id="PS51186">
    <property type="entry name" value="GNAT"/>
    <property type="match status" value="1"/>
</dbReference>
<protein>
    <submittedName>
        <fullName evidence="4">GNAT family N-acetyltransferase</fullName>
        <ecNumber evidence="4">2.3.1.-</ecNumber>
    </submittedName>
</protein>
<evidence type="ECO:0000256" key="2">
    <source>
        <dbReference type="ARBA" id="ARBA00023315"/>
    </source>
</evidence>
<dbReference type="Proteomes" id="UP001056336">
    <property type="component" value="Chromosome"/>
</dbReference>
<evidence type="ECO:0000313" key="4">
    <source>
        <dbReference type="EMBL" id="UQX86912.1"/>
    </source>
</evidence>
<sequence length="184" mass="20147">MSTPTLTFSVAEADDAGAVADLVRSAYRGDSSRQGWTTEADLLSDDRIDAIGVLAKISDPNGVVLLGRGDDGALLTCCEVLHRGDQLGYFGMFAVQPTAQGGGIGRLVLDEAERFARQRWGVATMEMTVIGQRGELIAWYLRRGYRRTGERRAFPYEVLAEGQALRDDLYFEVLTKPLSEARPS</sequence>
<dbReference type="InterPro" id="IPR016181">
    <property type="entry name" value="Acyl_CoA_acyltransferase"/>
</dbReference>